<evidence type="ECO:0000313" key="2">
    <source>
        <dbReference type="Proteomes" id="UP001187531"/>
    </source>
</evidence>
<keyword evidence="2" id="KW-1185">Reference proteome</keyword>
<reference evidence="1" key="1">
    <citation type="submission" date="2023-07" db="EMBL/GenBank/DDBJ databases">
        <title>Chromosome-level genome assembly of Artemia franciscana.</title>
        <authorList>
            <person name="Jo E."/>
        </authorList>
    </citation>
    <scope>NUCLEOTIDE SEQUENCE</scope>
    <source>
        <tissue evidence="1">Whole body</tissue>
    </source>
</reference>
<accession>A0AA88IMV7</accession>
<dbReference type="Proteomes" id="UP001187531">
    <property type="component" value="Unassembled WGS sequence"/>
</dbReference>
<sequence>MQEQVTQTSSLEDPKSSIKLRSRERKFNNEVIDKPLDYINEAPVVGPGYNIVPERFWYEETQLNWDHCKECNFQDRQPDGFNECIRG</sequence>
<evidence type="ECO:0000313" key="1">
    <source>
        <dbReference type="EMBL" id="KAK2723557.1"/>
    </source>
</evidence>
<dbReference type="EMBL" id="JAVRJZ010000004">
    <property type="protein sequence ID" value="KAK2723557.1"/>
    <property type="molecule type" value="Genomic_DNA"/>
</dbReference>
<name>A0AA88IMV7_ARTSF</name>
<comment type="caution">
    <text evidence="1">The sequence shown here is derived from an EMBL/GenBank/DDBJ whole genome shotgun (WGS) entry which is preliminary data.</text>
</comment>
<protein>
    <submittedName>
        <fullName evidence="1">Uncharacterized protein</fullName>
    </submittedName>
</protein>
<organism evidence="1 2">
    <name type="scientific">Artemia franciscana</name>
    <name type="common">Brine shrimp</name>
    <name type="synonym">Artemia sanfranciscana</name>
    <dbReference type="NCBI Taxonomy" id="6661"/>
    <lineage>
        <taxon>Eukaryota</taxon>
        <taxon>Metazoa</taxon>
        <taxon>Ecdysozoa</taxon>
        <taxon>Arthropoda</taxon>
        <taxon>Crustacea</taxon>
        <taxon>Branchiopoda</taxon>
        <taxon>Anostraca</taxon>
        <taxon>Artemiidae</taxon>
        <taxon>Artemia</taxon>
    </lineage>
</organism>
<gene>
    <name evidence="1" type="ORF">QYM36_002036</name>
</gene>
<dbReference type="AlphaFoldDB" id="A0AA88IMV7"/>
<proteinExistence type="predicted"/>